<sequence length="326" mass="38205">MKYKGILIIIFLVGCNSAIKNENAKVDIEEGTKTIISEESQRNNQNLNTTVVVEPTKNSHNNYWVGFFDPHSEINLQDKTINADEGLYWSRRNKISISIDKIIGDSLIGHSVVAGNHRPFYGKSIIKNNAKEYIVKEPGDDQYDGQFTFKITKDKLIGEWEAYKKIDIPKREYSLSKKTFKYDPNIMLIRRGRYGDWNKFIDHGTQYEVVDEGTPDEEIYEWIQREYASSTEKIFEINASNTLLTKEVIENLTNSDLVVIRNTIYARHGYSFKNRPLRVFFDEQDWYIPVHADIKQEFTEIEKKNIQLLLKYEKNAKEYYDYFGRG</sequence>
<protein>
    <submittedName>
        <fullName evidence="2">YARHG domain-containing protein</fullName>
    </submittedName>
</protein>
<dbReference type="Proteomes" id="UP001597342">
    <property type="component" value="Unassembled WGS sequence"/>
</dbReference>
<feature type="domain" description="YARHG" evidence="1">
    <location>
        <begin position="232"/>
        <end position="314"/>
    </location>
</feature>
<evidence type="ECO:0000313" key="3">
    <source>
        <dbReference type="Proteomes" id="UP001597342"/>
    </source>
</evidence>
<dbReference type="Gene3D" id="1.20.58.1690">
    <property type="match status" value="1"/>
</dbReference>
<accession>A0ABW4Y2T4</accession>
<comment type="caution">
    <text evidence="2">The sequence shown here is derived from an EMBL/GenBank/DDBJ whole genome shotgun (WGS) entry which is preliminary data.</text>
</comment>
<keyword evidence="3" id="KW-1185">Reference proteome</keyword>
<dbReference type="InterPro" id="IPR025582">
    <property type="entry name" value="YARHG_dom"/>
</dbReference>
<dbReference type="SMART" id="SM01324">
    <property type="entry name" value="YARHG"/>
    <property type="match status" value="1"/>
</dbReference>
<dbReference type="PROSITE" id="PS51257">
    <property type="entry name" value="PROKAR_LIPOPROTEIN"/>
    <property type="match status" value="1"/>
</dbReference>
<gene>
    <name evidence="2" type="ORF">ACFSJE_12965</name>
</gene>
<name>A0ABW4Y2T4_9FLAO</name>
<evidence type="ECO:0000313" key="2">
    <source>
        <dbReference type="EMBL" id="MFD2100693.1"/>
    </source>
</evidence>
<evidence type="ECO:0000259" key="1">
    <source>
        <dbReference type="SMART" id="SM01324"/>
    </source>
</evidence>
<dbReference type="InterPro" id="IPR038434">
    <property type="entry name" value="YARHG_sf"/>
</dbReference>
<dbReference type="RefSeq" id="WP_379831394.1">
    <property type="nucleotide sequence ID" value="NZ_JBHUHU010000003.1"/>
</dbReference>
<dbReference type="Pfam" id="PF13308">
    <property type="entry name" value="YARHG"/>
    <property type="match status" value="1"/>
</dbReference>
<reference evidence="3" key="1">
    <citation type="journal article" date="2019" name="Int. J. Syst. Evol. Microbiol.">
        <title>The Global Catalogue of Microorganisms (GCM) 10K type strain sequencing project: providing services to taxonomists for standard genome sequencing and annotation.</title>
        <authorList>
            <consortium name="The Broad Institute Genomics Platform"/>
            <consortium name="The Broad Institute Genome Sequencing Center for Infectious Disease"/>
            <person name="Wu L."/>
            <person name="Ma J."/>
        </authorList>
    </citation>
    <scope>NUCLEOTIDE SEQUENCE [LARGE SCALE GENOMIC DNA]</scope>
    <source>
        <strain evidence="3">JCM 3389</strain>
    </source>
</reference>
<dbReference type="EMBL" id="JBHUHU010000003">
    <property type="protein sequence ID" value="MFD2100693.1"/>
    <property type="molecule type" value="Genomic_DNA"/>
</dbReference>
<organism evidence="2 3">
    <name type="scientific">Flagellimonas iocasae</name>
    <dbReference type="NCBI Taxonomy" id="2055905"/>
    <lineage>
        <taxon>Bacteria</taxon>
        <taxon>Pseudomonadati</taxon>
        <taxon>Bacteroidota</taxon>
        <taxon>Flavobacteriia</taxon>
        <taxon>Flavobacteriales</taxon>
        <taxon>Flavobacteriaceae</taxon>
        <taxon>Flagellimonas</taxon>
    </lineage>
</organism>
<proteinExistence type="predicted"/>